<keyword evidence="17" id="KW-1185">Reference proteome</keyword>
<dbReference type="CDD" id="cd10845">
    <property type="entry name" value="DSRM_RNAse_III_family"/>
    <property type="match status" value="1"/>
</dbReference>
<dbReference type="GO" id="GO:0042802">
    <property type="term" value="F:identical protein binding"/>
    <property type="evidence" value="ECO:0007669"/>
    <property type="project" value="UniProtKB-ARBA"/>
</dbReference>
<accession>A0A2V3U7F2</accession>
<dbReference type="Pfam" id="PF14622">
    <property type="entry name" value="Ribonucleas_3_3"/>
    <property type="match status" value="1"/>
</dbReference>
<comment type="catalytic activity">
    <reaction evidence="1 15">
        <text>Endonucleolytic cleavage to 5'-phosphomonoester.</text>
        <dbReference type="EC" id="3.1.26.3"/>
    </reaction>
</comment>
<evidence type="ECO:0000256" key="1">
    <source>
        <dbReference type="ARBA" id="ARBA00000109"/>
    </source>
</evidence>
<dbReference type="GO" id="GO:0008033">
    <property type="term" value="P:tRNA processing"/>
    <property type="evidence" value="ECO:0007669"/>
    <property type="project" value="UniProtKB-KW"/>
</dbReference>
<evidence type="ECO:0000256" key="5">
    <source>
        <dbReference type="ARBA" id="ARBA00022490"/>
    </source>
</evidence>
<evidence type="ECO:0000256" key="3">
    <source>
        <dbReference type="ARBA" id="ARBA00010183"/>
    </source>
</evidence>
<evidence type="ECO:0000256" key="7">
    <source>
        <dbReference type="ARBA" id="ARBA00022664"/>
    </source>
</evidence>
<dbReference type="InterPro" id="IPR011907">
    <property type="entry name" value="RNase_III"/>
</dbReference>
<feature type="active site" evidence="15">
    <location>
        <position position="143"/>
    </location>
</feature>
<comment type="similarity">
    <text evidence="3">Belongs to the ribonuclease III family.</text>
</comment>
<dbReference type="HAMAP" id="MF_00104">
    <property type="entry name" value="RNase_III"/>
    <property type="match status" value="1"/>
</dbReference>
<evidence type="ECO:0000256" key="13">
    <source>
        <dbReference type="ARBA" id="ARBA00022842"/>
    </source>
</evidence>
<dbReference type="Gene3D" id="3.30.160.20">
    <property type="match status" value="1"/>
</dbReference>
<dbReference type="GO" id="GO:0005737">
    <property type="term" value="C:cytoplasm"/>
    <property type="evidence" value="ECO:0007669"/>
    <property type="project" value="UniProtKB-SubCell"/>
</dbReference>
<dbReference type="PROSITE" id="PS50137">
    <property type="entry name" value="DS_RBD"/>
    <property type="match status" value="1"/>
</dbReference>
<dbReference type="PROSITE" id="PS00517">
    <property type="entry name" value="RNASE_3_1"/>
    <property type="match status" value="1"/>
</dbReference>
<dbReference type="InterPro" id="IPR000999">
    <property type="entry name" value="RNase_III_dom"/>
</dbReference>
<keyword evidence="8 15" id="KW-0819">tRNA processing</keyword>
<evidence type="ECO:0000256" key="11">
    <source>
        <dbReference type="ARBA" id="ARBA00022759"/>
    </source>
</evidence>
<keyword evidence="6 15" id="KW-0698">rRNA processing</keyword>
<evidence type="ECO:0000313" key="17">
    <source>
        <dbReference type="Proteomes" id="UP000248021"/>
    </source>
</evidence>
<dbReference type="GO" id="GO:0019843">
    <property type="term" value="F:rRNA binding"/>
    <property type="evidence" value="ECO:0007669"/>
    <property type="project" value="UniProtKB-KW"/>
</dbReference>
<evidence type="ECO:0000256" key="10">
    <source>
        <dbReference type="ARBA" id="ARBA00022723"/>
    </source>
</evidence>
<organism evidence="16 17">
    <name type="scientific">Chelatococcus asaccharovorans</name>
    <dbReference type="NCBI Taxonomy" id="28210"/>
    <lineage>
        <taxon>Bacteria</taxon>
        <taxon>Pseudomonadati</taxon>
        <taxon>Pseudomonadota</taxon>
        <taxon>Alphaproteobacteria</taxon>
        <taxon>Hyphomicrobiales</taxon>
        <taxon>Chelatococcaceae</taxon>
        <taxon>Chelatococcus</taxon>
    </lineage>
</organism>
<dbReference type="PANTHER" id="PTHR11207:SF0">
    <property type="entry name" value="RIBONUCLEASE 3"/>
    <property type="match status" value="1"/>
</dbReference>
<dbReference type="FunFam" id="1.10.1520.10:FF:000001">
    <property type="entry name" value="Ribonuclease 3"/>
    <property type="match status" value="1"/>
</dbReference>
<dbReference type="Gene3D" id="1.10.1520.10">
    <property type="entry name" value="Ribonuclease III domain"/>
    <property type="match status" value="1"/>
</dbReference>
<dbReference type="EMBL" id="QJJK01000006">
    <property type="protein sequence ID" value="PXW58032.1"/>
    <property type="molecule type" value="Genomic_DNA"/>
</dbReference>
<dbReference type="Pfam" id="PF00035">
    <property type="entry name" value="dsrm"/>
    <property type="match status" value="1"/>
</dbReference>
<dbReference type="SUPFAM" id="SSF54768">
    <property type="entry name" value="dsRNA-binding domain-like"/>
    <property type="match status" value="1"/>
</dbReference>
<evidence type="ECO:0000256" key="12">
    <source>
        <dbReference type="ARBA" id="ARBA00022801"/>
    </source>
</evidence>
<proteinExistence type="inferred from homology"/>
<keyword evidence="9 15" id="KW-0540">Nuclease</keyword>
<dbReference type="FunFam" id="3.30.160.20:FF:000003">
    <property type="entry name" value="Ribonuclease 3"/>
    <property type="match status" value="1"/>
</dbReference>
<name>A0A2V3U7F2_9HYPH</name>
<keyword evidence="10 15" id="KW-0479">Metal-binding</keyword>
<dbReference type="AlphaFoldDB" id="A0A2V3U7F2"/>
<comment type="cofactor">
    <cofactor evidence="15">
        <name>Mg(2+)</name>
        <dbReference type="ChEBI" id="CHEBI:18420"/>
    </cofactor>
</comment>
<dbReference type="InterPro" id="IPR036389">
    <property type="entry name" value="RNase_III_sf"/>
</dbReference>
<dbReference type="CDD" id="cd00593">
    <property type="entry name" value="RIBOc"/>
    <property type="match status" value="1"/>
</dbReference>
<dbReference type="PROSITE" id="PS50142">
    <property type="entry name" value="RNASE_3_2"/>
    <property type="match status" value="1"/>
</dbReference>
<keyword evidence="11 15" id="KW-0255">Endonuclease</keyword>
<dbReference type="SUPFAM" id="SSF69065">
    <property type="entry name" value="RNase III domain-like"/>
    <property type="match status" value="1"/>
</dbReference>
<keyword evidence="12 15" id="KW-0378">Hydrolase</keyword>
<evidence type="ECO:0000256" key="8">
    <source>
        <dbReference type="ARBA" id="ARBA00022694"/>
    </source>
</evidence>
<dbReference type="GO" id="GO:0006397">
    <property type="term" value="P:mRNA processing"/>
    <property type="evidence" value="ECO:0007669"/>
    <property type="project" value="UniProtKB-UniRule"/>
</dbReference>
<evidence type="ECO:0000256" key="14">
    <source>
        <dbReference type="ARBA" id="ARBA00022884"/>
    </source>
</evidence>
<comment type="caution">
    <text evidence="16">The sequence shown here is derived from an EMBL/GenBank/DDBJ whole genome shotgun (WGS) entry which is preliminary data.</text>
</comment>
<keyword evidence="14 15" id="KW-0694">RNA-binding</keyword>
<evidence type="ECO:0000256" key="2">
    <source>
        <dbReference type="ARBA" id="ARBA00004496"/>
    </source>
</evidence>
<evidence type="ECO:0000256" key="15">
    <source>
        <dbReference type="HAMAP-Rule" id="MF_00104"/>
    </source>
</evidence>
<dbReference type="GO" id="GO:0046872">
    <property type="term" value="F:metal ion binding"/>
    <property type="evidence" value="ECO:0007669"/>
    <property type="project" value="UniProtKB-KW"/>
</dbReference>
<dbReference type="GO" id="GO:0003725">
    <property type="term" value="F:double-stranded RNA binding"/>
    <property type="evidence" value="ECO:0007669"/>
    <property type="project" value="TreeGrafter"/>
</dbReference>
<evidence type="ECO:0000256" key="6">
    <source>
        <dbReference type="ARBA" id="ARBA00022552"/>
    </source>
</evidence>
<protein>
    <recommendedName>
        <fullName evidence="15">Ribonuclease 3</fullName>
        <ecNumber evidence="15">3.1.26.3</ecNumber>
    </recommendedName>
    <alternativeName>
        <fullName evidence="15">Ribonuclease III</fullName>
        <shortName evidence="15">RNase III</shortName>
    </alternativeName>
</protein>
<keyword evidence="15" id="KW-0699">rRNA-binding</keyword>
<feature type="binding site" evidence="15">
    <location>
        <position position="140"/>
    </location>
    <ligand>
        <name>Mg(2+)</name>
        <dbReference type="ChEBI" id="CHEBI:18420"/>
    </ligand>
</feature>
<keyword evidence="5 15" id="KW-0963">Cytoplasm</keyword>
<keyword evidence="13 15" id="KW-0460">Magnesium</keyword>
<comment type="subunit">
    <text evidence="4 15">Homodimer.</text>
</comment>
<sequence>MALDRPVEPAVHARQVMKRGTSNQAGMQAAIEDRIGYRFRDRDLLMQALTHISAVPSDKAQTYQRLEFLGDRVLGLAVSDMLFRAFPDAEEGELSRRLAELVRRESCAEVAAAWGVGDHVRLGDGEIAAGARENAAILADICEAIVGAAFVDGGTAAAQGIVERAFRERLHAPRRPLRDAKTALQEWAQGRGLPTPAYTVAHRSGPDHAPHFRIAVAVRGMTPAEGAGTSKRVAEQAAAREFLVREQIWTADGN</sequence>
<evidence type="ECO:0000256" key="4">
    <source>
        <dbReference type="ARBA" id="ARBA00011738"/>
    </source>
</evidence>
<dbReference type="SMART" id="SM00358">
    <property type="entry name" value="DSRM"/>
    <property type="match status" value="1"/>
</dbReference>
<dbReference type="Proteomes" id="UP000248021">
    <property type="component" value="Unassembled WGS sequence"/>
</dbReference>
<evidence type="ECO:0000313" key="16">
    <source>
        <dbReference type="EMBL" id="PXW58032.1"/>
    </source>
</evidence>
<comment type="function">
    <text evidence="15">Digests double-stranded RNA. Involved in the processing of primary rRNA transcript to yield the immediate precursors to the large and small rRNAs (23S and 16S). Processes some mRNAs, and tRNAs when they are encoded in the rRNA operon. Processes pre-crRNA and tracrRNA of type II CRISPR loci if present in the organism.</text>
</comment>
<dbReference type="InterPro" id="IPR014720">
    <property type="entry name" value="dsRBD_dom"/>
</dbReference>
<dbReference type="GO" id="GO:0004525">
    <property type="term" value="F:ribonuclease III activity"/>
    <property type="evidence" value="ECO:0007669"/>
    <property type="project" value="UniProtKB-UniRule"/>
</dbReference>
<gene>
    <name evidence="15" type="primary">rnc</name>
    <name evidence="16" type="ORF">C7450_106207</name>
</gene>
<dbReference type="NCBIfam" id="TIGR02191">
    <property type="entry name" value="RNaseIII"/>
    <property type="match status" value="1"/>
</dbReference>
<dbReference type="GO" id="GO:0010468">
    <property type="term" value="P:regulation of gene expression"/>
    <property type="evidence" value="ECO:0007669"/>
    <property type="project" value="TreeGrafter"/>
</dbReference>
<feature type="binding site" evidence="15">
    <location>
        <position position="143"/>
    </location>
    <ligand>
        <name>Mg(2+)</name>
        <dbReference type="ChEBI" id="CHEBI:18420"/>
    </ligand>
</feature>
<feature type="active site" evidence="15">
    <location>
        <position position="71"/>
    </location>
</feature>
<evidence type="ECO:0000256" key="9">
    <source>
        <dbReference type="ARBA" id="ARBA00022722"/>
    </source>
</evidence>
<keyword evidence="7 15" id="KW-0507">mRNA processing</keyword>
<dbReference type="GO" id="GO:0006364">
    <property type="term" value="P:rRNA processing"/>
    <property type="evidence" value="ECO:0007669"/>
    <property type="project" value="UniProtKB-UniRule"/>
</dbReference>
<dbReference type="SMART" id="SM00535">
    <property type="entry name" value="RIBOc"/>
    <property type="match status" value="1"/>
</dbReference>
<comment type="subcellular location">
    <subcellularLocation>
        <location evidence="2 15">Cytoplasm</location>
    </subcellularLocation>
</comment>
<feature type="binding site" evidence="15">
    <location>
        <position position="67"/>
    </location>
    <ligand>
        <name>Mg(2+)</name>
        <dbReference type="ChEBI" id="CHEBI:18420"/>
    </ligand>
</feature>
<dbReference type="PANTHER" id="PTHR11207">
    <property type="entry name" value="RIBONUCLEASE III"/>
    <property type="match status" value="1"/>
</dbReference>
<reference evidence="16 17" key="1">
    <citation type="submission" date="2018-05" db="EMBL/GenBank/DDBJ databases">
        <title>Genomic Encyclopedia of Type Strains, Phase IV (KMG-IV): sequencing the most valuable type-strain genomes for metagenomic binning, comparative biology and taxonomic classification.</title>
        <authorList>
            <person name="Goeker M."/>
        </authorList>
    </citation>
    <scope>NUCLEOTIDE SEQUENCE [LARGE SCALE GENOMIC DNA]</scope>
    <source>
        <strain evidence="16 17">DSM 6462</strain>
    </source>
</reference>
<dbReference type="EC" id="3.1.26.3" evidence="15"/>